<sequence length="382" mass="43897">MTGLRSKQVYHEDHCRSSNSVLNQNLFKLPDIRHNEKIQYKGILESYRADQRSKKATNSGDTETIYLDDFLLVHQDQSKLLSQAPEAVNILESLGWQVNYQKSVLRPTQQIEYLGITWNTNNNTMFLSRKKLEKILKSVDFILAKQSCNLKQIQRLLGQLNFANFVIPRGRLHCQHLQIFSHRFNHRRPKERRIVPSRAIADLKWWRGAIWSTTSIHPGPYTHFLTTDAADTGWGAQLDEIPMMGAWTRRQRKWHSNRKEPFAVYAAIQRQATQLKGAHVLVQSDNRTLVAYIHNEGGTRSLSFLDLTCKLLTLTDRLNSVCQRITSRGGTTALPITSHEAGVCQSGTCCSWQQNSYSTDGALQTSTFSHPQRQLWSRIMSY</sequence>
<proteinExistence type="predicted"/>
<dbReference type="GO" id="GO:0071897">
    <property type="term" value="P:DNA biosynthetic process"/>
    <property type="evidence" value="ECO:0007669"/>
    <property type="project" value="UniProtKB-ARBA"/>
</dbReference>
<name>A0A0J7KJL2_LASNI</name>
<dbReference type="PANTHER" id="PTHR33050:SF7">
    <property type="entry name" value="RIBONUCLEASE H"/>
    <property type="match status" value="1"/>
</dbReference>
<gene>
    <name evidence="1" type="ORF">RF55_9824</name>
</gene>
<dbReference type="Proteomes" id="UP000036403">
    <property type="component" value="Unassembled WGS sequence"/>
</dbReference>
<organism evidence="1 2">
    <name type="scientific">Lasius niger</name>
    <name type="common">Black garden ant</name>
    <dbReference type="NCBI Taxonomy" id="67767"/>
    <lineage>
        <taxon>Eukaryota</taxon>
        <taxon>Metazoa</taxon>
        <taxon>Ecdysozoa</taxon>
        <taxon>Arthropoda</taxon>
        <taxon>Hexapoda</taxon>
        <taxon>Insecta</taxon>
        <taxon>Pterygota</taxon>
        <taxon>Neoptera</taxon>
        <taxon>Endopterygota</taxon>
        <taxon>Hymenoptera</taxon>
        <taxon>Apocrita</taxon>
        <taxon>Aculeata</taxon>
        <taxon>Formicoidea</taxon>
        <taxon>Formicidae</taxon>
        <taxon>Formicinae</taxon>
        <taxon>Lasius</taxon>
        <taxon>Lasius</taxon>
    </lineage>
</organism>
<reference evidence="1 2" key="1">
    <citation type="submission" date="2015-04" db="EMBL/GenBank/DDBJ databases">
        <title>Lasius niger genome sequencing.</title>
        <authorList>
            <person name="Konorov E.A."/>
            <person name="Nikitin M.A."/>
            <person name="Kirill M.V."/>
            <person name="Chang P."/>
        </authorList>
    </citation>
    <scope>NUCLEOTIDE SEQUENCE [LARGE SCALE GENOMIC DNA]</scope>
    <source>
        <tissue evidence="1">Whole</tissue>
    </source>
</reference>
<dbReference type="SUPFAM" id="SSF56672">
    <property type="entry name" value="DNA/RNA polymerases"/>
    <property type="match status" value="1"/>
</dbReference>
<dbReference type="InterPro" id="IPR043502">
    <property type="entry name" value="DNA/RNA_pol_sf"/>
</dbReference>
<evidence type="ECO:0000313" key="2">
    <source>
        <dbReference type="Proteomes" id="UP000036403"/>
    </source>
</evidence>
<dbReference type="AlphaFoldDB" id="A0A0J7KJL2"/>
<dbReference type="PANTHER" id="PTHR33050">
    <property type="entry name" value="REVERSE TRANSCRIPTASE DOMAIN-CONTAINING PROTEIN"/>
    <property type="match status" value="1"/>
</dbReference>
<accession>A0A0J7KJL2</accession>
<protein>
    <submittedName>
        <fullName evidence="1">Transposon ty3-i gag-pol polyprotein</fullName>
    </submittedName>
</protein>
<dbReference type="InterPro" id="IPR052055">
    <property type="entry name" value="Hepadnavirus_pol/RT"/>
</dbReference>
<dbReference type="STRING" id="67767.A0A0J7KJL2"/>
<dbReference type="PaxDb" id="67767-A0A0J7KJL2"/>
<comment type="caution">
    <text evidence="1">The sequence shown here is derived from an EMBL/GenBank/DDBJ whole genome shotgun (WGS) entry which is preliminary data.</text>
</comment>
<dbReference type="EMBL" id="LBMM01006654">
    <property type="protein sequence ID" value="KMQ90421.1"/>
    <property type="molecule type" value="Genomic_DNA"/>
</dbReference>
<evidence type="ECO:0000313" key="1">
    <source>
        <dbReference type="EMBL" id="KMQ90421.1"/>
    </source>
</evidence>
<keyword evidence="2" id="KW-1185">Reference proteome</keyword>
<dbReference type="CDD" id="cd09275">
    <property type="entry name" value="RNase_HI_RT_DIRS1"/>
    <property type="match status" value="1"/>
</dbReference>
<dbReference type="OrthoDB" id="7700017at2759"/>